<dbReference type="Gene3D" id="2.160.20.10">
    <property type="entry name" value="Single-stranded right-handed beta-helix, Pectin lyase-like"/>
    <property type="match status" value="1"/>
</dbReference>
<organism evidence="5 6">
    <name type="scientific">Aspergillus viridinutans</name>
    <dbReference type="NCBI Taxonomy" id="75553"/>
    <lineage>
        <taxon>Eukaryota</taxon>
        <taxon>Fungi</taxon>
        <taxon>Dikarya</taxon>
        <taxon>Ascomycota</taxon>
        <taxon>Pezizomycotina</taxon>
        <taxon>Eurotiomycetes</taxon>
        <taxon>Eurotiomycetidae</taxon>
        <taxon>Eurotiales</taxon>
        <taxon>Aspergillaceae</taxon>
        <taxon>Aspergillus</taxon>
        <taxon>Aspergillus subgen. Fumigati</taxon>
    </lineage>
</organism>
<evidence type="ECO:0000313" key="5">
    <source>
        <dbReference type="EMBL" id="GIK02030.1"/>
    </source>
</evidence>
<evidence type="ECO:0000313" key="6">
    <source>
        <dbReference type="Proteomes" id="UP000710440"/>
    </source>
</evidence>
<dbReference type="SUPFAM" id="SSF51126">
    <property type="entry name" value="Pectin lyase-like"/>
    <property type="match status" value="1"/>
</dbReference>
<comment type="subcellular location">
    <subcellularLocation>
        <location evidence="1">Secreted</location>
    </subcellularLocation>
</comment>
<keyword evidence="2" id="KW-0964">Secreted</keyword>
<feature type="chain" id="PRO_5040113154" evidence="4">
    <location>
        <begin position="23"/>
        <end position="150"/>
    </location>
</feature>
<evidence type="ECO:0000256" key="3">
    <source>
        <dbReference type="ARBA" id="ARBA00022729"/>
    </source>
</evidence>
<dbReference type="GeneID" id="66934055"/>
<dbReference type="Proteomes" id="UP000710440">
    <property type="component" value="Unassembled WGS sequence"/>
</dbReference>
<dbReference type="EMBL" id="BOPL01000004">
    <property type="protein sequence ID" value="GIK02030.1"/>
    <property type="molecule type" value="Genomic_DNA"/>
</dbReference>
<accession>A0A9P3BSG6</accession>
<dbReference type="GO" id="GO:0005576">
    <property type="term" value="C:extracellular region"/>
    <property type="evidence" value="ECO:0007669"/>
    <property type="project" value="UniProtKB-SubCell"/>
</dbReference>
<dbReference type="RefSeq" id="XP_043125216.1">
    <property type="nucleotide sequence ID" value="XM_043269281.1"/>
</dbReference>
<dbReference type="PROSITE" id="PS51257">
    <property type="entry name" value="PROKAR_LIPOPROTEIN"/>
    <property type="match status" value="1"/>
</dbReference>
<comment type="caution">
    <text evidence="5">The sequence shown here is derived from an EMBL/GenBank/DDBJ whole genome shotgun (WGS) entry which is preliminary data.</text>
</comment>
<evidence type="ECO:0000256" key="1">
    <source>
        <dbReference type="ARBA" id="ARBA00004613"/>
    </source>
</evidence>
<protein>
    <submittedName>
        <fullName evidence="5">Uncharacterized protein</fullName>
    </submittedName>
</protein>
<keyword evidence="6" id="KW-1185">Reference proteome</keyword>
<proteinExistence type="predicted"/>
<gene>
    <name evidence="5" type="ORF">Aspvir_006073</name>
</gene>
<keyword evidence="3 4" id="KW-0732">Signal</keyword>
<dbReference type="InterPro" id="IPR012334">
    <property type="entry name" value="Pectin_lyas_fold"/>
</dbReference>
<name>A0A9P3BSG6_ASPVI</name>
<feature type="signal peptide" evidence="4">
    <location>
        <begin position="1"/>
        <end position="22"/>
    </location>
</feature>
<evidence type="ECO:0000256" key="4">
    <source>
        <dbReference type="SAM" id="SignalP"/>
    </source>
</evidence>
<dbReference type="AlphaFoldDB" id="A0A9P3BSG6"/>
<evidence type="ECO:0000256" key="2">
    <source>
        <dbReference type="ARBA" id="ARBA00022525"/>
    </source>
</evidence>
<dbReference type="OrthoDB" id="1637350at2759"/>
<sequence>MALLRCLYAVTALLVATACAQASPAPCLVSPAPPPTAARRRHPLHPATLPSLPFTGNYIHHASGRSSKLEFNNYWHVYNNYGTTTPATQFDVSRRTNALIEGNVFDSVDVPLQDSSAGAIFAIESSDQSTCRSAMGQTCVGCYSRRVKDI</sequence>
<reference evidence="5 6" key="1">
    <citation type="submission" date="2021-02" db="EMBL/GenBank/DDBJ databases">
        <title>Pan-genome distribution and transcriptional activeness of fungal secondary metabolism genes in Aspergillus section Fumigati.</title>
        <authorList>
            <person name="Takahashi H."/>
            <person name="Umemura M."/>
            <person name="Ninomiya A."/>
            <person name="Kusuya Y."/>
            <person name="Urayama S."/>
            <person name="Shimizu M."/>
            <person name="Watanabe A."/>
            <person name="Kamei K."/>
            <person name="Yaguchi T."/>
            <person name="Hagiwara D."/>
        </authorList>
    </citation>
    <scope>NUCLEOTIDE SEQUENCE [LARGE SCALE GENOMIC DNA]</scope>
    <source>
        <strain evidence="5 6">IFM 47045</strain>
    </source>
</reference>
<dbReference type="InterPro" id="IPR011050">
    <property type="entry name" value="Pectin_lyase_fold/virulence"/>
</dbReference>